<accession>A0A2J0YWI7</accession>
<name>A0A2J0YWI7_RHIML</name>
<comment type="similarity">
    <text evidence="2">Belongs to the bacterial solute-binding protein SsuA/TauA family.</text>
</comment>
<gene>
    <name evidence="5" type="ORF">CEJ86_25130</name>
</gene>
<dbReference type="PROSITE" id="PS51318">
    <property type="entry name" value="TAT"/>
    <property type="match status" value="1"/>
</dbReference>
<dbReference type="SUPFAM" id="SSF53850">
    <property type="entry name" value="Periplasmic binding protein-like II"/>
    <property type="match status" value="1"/>
</dbReference>
<dbReference type="InterPro" id="IPR010067">
    <property type="entry name" value="ABC_SsuA_sub-bd"/>
</dbReference>
<comment type="caution">
    <text evidence="5">The sequence shown here is derived from an EMBL/GenBank/DDBJ whole genome shotgun (WGS) entry which is preliminary data.</text>
</comment>
<dbReference type="EMBL" id="NJGD01000015">
    <property type="protein sequence ID" value="PJR12529.1"/>
    <property type="molecule type" value="Genomic_DNA"/>
</dbReference>
<organism evidence="5 6">
    <name type="scientific">Rhizobium meliloti</name>
    <name type="common">Ensifer meliloti</name>
    <name type="synonym">Sinorhizobium meliloti</name>
    <dbReference type="NCBI Taxonomy" id="382"/>
    <lineage>
        <taxon>Bacteria</taxon>
        <taxon>Pseudomonadati</taxon>
        <taxon>Pseudomonadota</taxon>
        <taxon>Alphaproteobacteria</taxon>
        <taxon>Hyphomicrobiales</taxon>
        <taxon>Rhizobiaceae</taxon>
        <taxon>Sinorhizobium/Ensifer group</taxon>
        <taxon>Sinorhizobium</taxon>
    </lineage>
</organism>
<dbReference type="GO" id="GO:0042597">
    <property type="term" value="C:periplasmic space"/>
    <property type="evidence" value="ECO:0007669"/>
    <property type="project" value="UniProtKB-SubCell"/>
</dbReference>
<comment type="subcellular location">
    <subcellularLocation>
        <location evidence="1">Periplasm</location>
    </subcellularLocation>
</comment>
<sequence>MTRRRNAVTFTRRSFIRVAAAGALAAPIVGATTRAAYAEAKPVRIGYIADYFGTSLTAIATDQNLWAKHGLEPDLKIFTNGPIQIQALGAGSLDFGYVGPGALWLPATGKAKLVAINVLGLSDRVIAQKGINSVADLKGKKVGVPEGTSGDMLLRLGLAKAGMTISDIEVVKMDPSTVVSAFASKQIDGAGIWYPLVGIIKKTVPDLVEVAKSDDFYPENSFPSAFVARNEVIAGDVDVVRKFIATMKEANDYRVADVPRSVAITAKFLGVPAEPLEVESRNGKFLTTAELVAASRDGTVANWLKGLNDQFVAFGKMQNPLDPKDYYLADLYAGD</sequence>
<protein>
    <submittedName>
        <fullName evidence="5">Aliphatic sulfonates ABC transporter substrate-binding protein</fullName>
    </submittedName>
</protein>
<keyword evidence="3" id="KW-0813">Transport</keyword>
<dbReference type="GO" id="GO:0042626">
    <property type="term" value="F:ATPase-coupled transmembrane transporter activity"/>
    <property type="evidence" value="ECO:0007669"/>
    <property type="project" value="InterPro"/>
</dbReference>
<dbReference type="Proteomes" id="UP000231987">
    <property type="component" value="Unassembled WGS sequence"/>
</dbReference>
<evidence type="ECO:0000313" key="5">
    <source>
        <dbReference type="EMBL" id="PJR12529.1"/>
    </source>
</evidence>
<dbReference type="PANTHER" id="PTHR30024">
    <property type="entry name" value="ALIPHATIC SULFONATES-BINDING PROTEIN-RELATED"/>
    <property type="match status" value="1"/>
</dbReference>
<reference evidence="5 6" key="1">
    <citation type="submission" date="2017-06" db="EMBL/GenBank/DDBJ databases">
        <title>Ensifer strains isolated from leguminous trees and herbs display diverse denitrification phenotypes with some acting as strong N2O sinks.</title>
        <authorList>
            <person name="Woliy K."/>
            <person name="Mania D."/>
            <person name="Bakken L.R."/>
            <person name="Frostegard A."/>
        </authorList>
    </citation>
    <scope>NUCLEOTIDE SEQUENCE [LARGE SCALE GENOMIC DNA]</scope>
    <source>
        <strain evidence="5 6">AC50a</strain>
    </source>
</reference>
<keyword evidence="4" id="KW-0732">Signal</keyword>
<evidence type="ECO:0000256" key="1">
    <source>
        <dbReference type="ARBA" id="ARBA00004418"/>
    </source>
</evidence>
<dbReference type="InterPro" id="IPR015168">
    <property type="entry name" value="SsuA/THI5"/>
</dbReference>
<proteinExistence type="inferred from homology"/>
<evidence type="ECO:0000256" key="4">
    <source>
        <dbReference type="ARBA" id="ARBA00022729"/>
    </source>
</evidence>
<dbReference type="AlphaFoldDB" id="A0A2J0YWI7"/>
<evidence type="ECO:0000256" key="2">
    <source>
        <dbReference type="ARBA" id="ARBA00010742"/>
    </source>
</evidence>
<dbReference type="Gene3D" id="3.40.190.10">
    <property type="entry name" value="Periplasmic binding protein-like II"/>
    <property type="match status" value="2"/>
</dbReference>
<dbReference type="InterPro" id="IPR006311">
    <property type="entry name" value="TAT_signal"/>
</dbReference>
<evidence type="ECO:0000256" key="3">
    <source>
        <dbReference type="ARBA" id="ARBA00022448"/>
    </source>
</evidence>
<dbReference type="Pfam" id="PF09084">
    <property type="entry name" value="NMT1"/>
    <property type="match status" value="1"/>
</dbReference>
<dbReference type="NCBIfam" id="TIGR01728">
    <property type="entry name" value="SsuA_fam"/>
    <property type="match status" value="1"/>
</dbReference>
<dbReference type="GO" id="GO:0016020">
    <property type="term" value="C:membrane"/>
    <property type="evidence" value="ECO:0007669"/>
    <property type="project" value="InterPro"/>
</dbReference>
<evidence type="ECO:0000313" key="6">
    <source>
        <dbReference type="Proteomes" id="UP000231987"/>
    </source>
</evidence>
<dbReference type="PANTHER" id="PTHR30024:SF47">
    <property type="entry name" value="TAURINE-BINDING PERIPLASMIC PROTEIN"/>
    <property type="match status" value="1"/>
</dbReference>